<feature type="compositionally biased region" description="Basic and acidic residues" evidence="1">
    <location>
        <begin position="26"/>
        <end position="37"/>
    </location>
</feature>
<feature type="region of interest" description="Disordered" evidence="1">
    <location>
        <begin position="1"/>
        <end position="65"/>
    </location>
</feature>
<feature type="compositionally biased region" description="Basic and acidic residues" evidence="1">
    <location>
        <begin position="43"/>
        <end position="65"/>
    </location>
</feature>
<evidence type="ECO:0000313" key="2">
    <source>
        <dbReference type="EMBL" id="CAA2101369.1"/>
    </source>
</evidence>
<evidence type="ECO:0000256" key="1">
    <source>
        <dbReference type="SAM" id="MobiDB-lite"/>
    </source>
</evidence>
<protein>
    <submittedName>
        <fullName evidence="2">Uncharacterized protein</fullName>
    </submittedName>
</protein>
<name>A0A679IQ78_VARPD</name>
<sequence length="65" mass="7074">MSKSSPATQAPHEEPEVTQEEAVPSDGRDTEGERLMKDVSNSKLHEKDEAGTRTTGKDSRSDKSS</sequence>
<dbReference type="RefSeq" id="WP_339088916.1">
    <property type="nucleotide sequence ID" value="NZ_LR743507.1"/>
</dbReference>
<organism evidence="2">
    <name type="scientific">Variovorax paradoxus</name>
    <dbReference type="NCBI Taxonomy" id="34073"/>
    <lineage>
        <taxon>Bacteria</taxon>
        <taxon>Pseudomonadati</taxon>
        <taxon>Pseudomonadota</taxon>
        <taxon>Betaproteobacteria</taxon>
        <taxon>Burkholderiales</taxon>
        <taxon>Comamonadaceae</taxon>
        <taxon>Variovorax</taxon>
    </lineage>
</organism>
<dbReference type="EMBL" id="LR743507">
    <property type="protein sequence ID" value="CAA2101369.1"/>
    <property type="molecule type" value="Genomic_DNA"/>
</dbReference>
<reference evidence="2" key="1">
    <citation type="submission" date="2019-12" db="EMBL/GenBank/DDBJ databases">
        <authorList>
            <person name="Cremers G."/>
        </authorList>
    </citation>
    <scope>NUCLEOTIDE SEQUENCE</scope>
    <source>
        <strain evidence="2">Vvax</strain>
    </source>
</reference>
<accession>A0A679IQ78</accession>
<gene>
    <name evidence="2" type="ORF">VVAX_01215</name>
</gene>
<dbReference type="AlphaFoldDB" id="A0A679IQ78"/>
<proteinExistence type="predicted"/>